<keyword evidence="2" id="KW-1185">Reference proteome</keyword>
<protein>
    <submittedName>
        <fullName evidence="1">Uncharacterized protein</fullName>
    </submittedName>
</protein>
<dbReference type="AlphaFoldDB" id="A0ABD0XX95"/>
<dbReference type="Proteomes" id="UP001558652">
    <property type="component" value="Unassembled WGS sequence"/>
</dbReference>
<sequence length="126" mass="14230">MALRELVEGDCGGSNSLVRLTSHFVQDHGLKDEGFLQDYPPNDSITNSSTEQLVQQFMEENIGQSAQPFRMDTLLAEMRELEGRRSHVGVVRSPSISQLAAQEDAQTWAQQYIDAGKVFQVKYIRR</sequence>
<evidence type="ECO:0000313" key="1">
    <source>
        <dbReference type="EMBL" id="KAL1115877.1"/>
    </source>
</evidence>
<gene>
    <name evidence="1" type="ORF">AAG570_006166</name>
</gene>
<comment type="caution">
    <text evidence="1">The sequence shown here is derived from an EMBL/GenBank/DDBJ whole genome shotgun (WGS) entry which is preliminary data.</text>
</comment>
<evidence type="ECO:0000313" key="2">
    <source>
        <dbReference type="Proteomes" id="UP001558652"/>
    </source>
</evidence>
<organism evidence="1 2">
    <name type="scientific">Ranatra chinensis</name>
    <dbReference type="NCBI Taxonomy" id="642074"/>
    <lineage>
        <taxon>Eukaryota</taxon>
        <taxon>Metazoa</taxon>
        <taxon>Ecdysozoa</taxon>
        <taxon>Arthropoda</taxon>
        <taxon>Hexapoda</taxon>
        <taxon>Insecta</taxon>
        <taxon>Pterygota</taxon>
        <taxon>Neoptera</taxon>
        <taxon>Paraneoptera</taxon>
        <taxon>Hemiptera</taxon>
        <taxon>Heteroptera</taxon>
        <taxon>Panheteroptera</taxon>
        <taxon>Nepomorpha</taxon>
        <taxon>Nepidae</taxon>
        <taxon>Ranatrinae</taxon>
        <taxon>Ranatra</taxon>
    </lineage>
</organism>
<dbReference type="EMBL" id="JBFDAA010000019">
    <property type="protein sequence ID" value="KAL1115877.1"/>
    <property type="molecule type" value="Genomic_DNA"/>
</dbReference>
<accession>A0ABD0XX95</accession>
<reference evidence="1 2" key="1">
    <citation type="submission" date="2024-07" db="EMBL/GenBank/DDBJ databases">
        <title>Chromosome-level genome assembly of the water stick insect Ranatra chinensis (Heteroptera: Nepidae).</title>
        <authorList>
            <person name="Liu X."/>
        </authorList>
    </citation>
    <scope>NUCLEOTIDE SEQUENCE [LARGE SCALE GENOMIC DNA]</scope>
    <source>
        <strain evidence="1">Cailab_2021Rc</strain>
        <tissue evidence="1">Muscle</tissue>
    </source>
</reference>
<name>A0ABD0XX95_9HEMI</name>
<proteinExistence type="predicted"/>